<keyword evidence="6" id="KW-1133">Transmembrane helix</keyword>
<gene>
    <name evidence="7" type="ORF">GpartN1_g5937.t1</name>
</gene>
<feature type="transmembrane region" description="Helical" evidence="6">
    <location>
        <begin position="140"/>
        <end position="159"/>
    </location>
</feature>
<reference evidence="7" key="2">
    <citation type="submission" date="2022-01" db="EMBL/GenBank/DDBJ databases">
        <authorList>
            <person name="Hirooka S."/>
            <person name="Miyagishima S.Y."/>
        </authorList>
    </citation>
    <scope>NUCLEOTIDE SEQUENCE</scope>
    <source>
        <strain evidence="7">NBRC 102759</strain>
    </source>
</reference>
<feature type="transmembrane region" description="Helical" evidence="6">
    <location>
        <begin position="48"/>
        <end position="67"/>
    </location>
</feature>
<feature type="transmembrane region" description="Helical" evidence="6">
    <location>
        <begin position="179"/>
        <end position="198"/>
    </location>
</feature>
<dbReference type="Gene3D" id="1.20.120.1760">
    <property type="match status" value="1"/>
</dbReference>
<keyword evidence="3 5" id="KW-0808">Transferase</keyword>
<feature type="transmembrane region" description="Helical" evidence="6">
    <location>
        <begin position="79"/>
        <end position="96"/>
    </location>
</feature>
<evidence type="ECO:0008006" key="9">
    <source>
        <dbReference type="Google" id="ProtNLM"/>
    </source>
</evidence>
<dbReference type="InterPro" id="IPR000462">
    <property type="entry name" value="CDP-OH_P_trans"/>
</dbReference>
<dbReference type="GO" id="GO:0016780">
    <property type="term" value="F:phosphotransferase activity, for other substituted phosphate groups"/>
    <property type="evidence" value="ECO:0007669"/>
    <property type="project" value="InterPro"/>
</dbReference>
<comment type="subcellular location">
    <subcellularLocation>
        <location evidence="1">Membrane</location>
    </subcellularLocation>
</comment>
<dbReference type="Proteomes" id="UP001061958">
    <property type="component" value="Unassembled WGS sequence"/>
</dbReference>
<evidence type="ECO:0000256" key="4">
    <source>
        <dbReference type="ARBA" id="ARBA00023136"/>
    </source>
</evidence>
<dbReference type="OrthoDB" id="196717at2759"/>
<feature type="transmembrane region" description="Helical" evidence="6">
    <location>
        <begin position="210"/>
        <end position="234"/>
    </location>
</feature>
<dbReference type="InterPro" id="IPR043130">
    <property type="entry name" value="CDP-OH_PTrfase_TM_dom"/>
</dbReference>
<comment type="caution">
    <text evidence="7">The sequence shown here is derived from an EMBL/GenBank/DDBJ whole genome shotgun (WGS) entry which is preliminary data.</text>
</comment>
<evidence type="ECO:0000256" key="5">
    <source>
        <dbReference type="RuleBase" id="RU003750"/>
    </source>
</evidence>
<feature type="transmembrane region" description="Helical" evidence="6">
    <location>
        <begin position="336"/>
        <end position="358"/>
    </location>
</feature>
<protein>
    <recommendedName>
        <fullName evidence="9">Ethanolaminephosphotransferase</fullName>
    </recommendedName>
</protein>
<dbReference type="AlphaFoldDB" id="A0A9C7Q285"/>
<evidence type="ECO:0000313" key="7">
    <source>
        <dbReference type="EMBL" id="GJQ14146.1"/>
    </source>
</evidence>
<feature type="transmembrane region" description="Helical" evidence="6">
    <location>
        <begin position="276"/>
        <end position="298"/>
    </location>
</feature>
<dbReference type="GO" id="GO:0016020">
    <property type="term" value="C:membrane"/>
    <property type="evidence" value="ECO:0007669"/>
    <property type="project" value="UniProtKB-SubCell"/>
</dbReference>
<dbReference type="PANTHER" id="PTHR10414:SF37">
    <property type="entry name" value="BB IN A BOXCAR, ISOFORM C"/>
    <property type="match status" value="1"/>
</dbReference>
<evidence type="ECO:0000256" key="6">
    <source>
        <dbReference type="SAM" id="Phobius"/>
    </source>
</evidence>
<keyword evidence="4 6" id="KW-0472">Membrane</keyword>
<keyword evidence="8" id="KW-1185">Reference proteome</keyword>
<name>A0A9C7Q285_9RHOD</name>
<comment type="similarity">
    <text evidence="2 5">Belongs to the CDP-alcohol phosphatidyltransferase class-I family.</text>
</comment>
<dbReference type="InterPro" id="IPR048254">
    <property type="entry name" value="CDP_ALCOHOL_P_TRANSF_CS"/>
</dbReference>
<organism evidence="7 8">
    <name type="scientific">Galdieria partita</name>
    <dbReference type="NCBI Taxonomy" id="83374"/>
    <lineage>
        <taxon>Eukaryota</taxon>
        <taxon>Rhodophyta</taxon>
        <taxon>Bangiophyceae</taxon>
        <taxon>Galdieriales</taxon>
        <taxon>Galdieriaceae</taxon>
        <taxon>Galdieria</taxon>
    </lineage>
</organism>
<evidence type="ECO:0000256" key="2">
    <source>
        <dbReference type="ARBA" id="ARBA00010441"/>
    </source>
</evidence>
<sequence length="392" mass="44814">MQLTPQQLQGLDQPCASGRDLSILYRKVLSRLYDAEVERIPLWLAPNLLTISGLLCTLSSTVILLYYSPDLVSEAPKRVYLSAALATFLYMMFDNLDGRQARRTNSSSPLGHLFDHGCDALNVTILGLAVAATLRLGRSFATLFLVWSLGMIPFFFSTLEEFLCGSLTLRQINGANEGLMGIIFIFMATCLFGPSLWFQPLNLLGIRLSLQHWILCLSLPLTIPTVFFSCLEIWRHPTTIIYRHPFLQSCWITFASFGLYSLAVFCWAYLAKPVFVGHFLLYMVTIGLLFFRNTFYLIISHLTHTSYPTLTFLILNLTWLMVIYLSHYVTFQGYPYTHAVALHLYFLYHIILVSYEVIQVVGEITKYLGIYCFRLGKRNSDMNTKHVSNKRH</sequence>
<evidence type="ECO:0000313" key="8">
    <source>
        <dbReference type="Proteomes" id="UP001061958"/>
    </source>
</evidence>
<dbReference type="EMBL" id="BQMJ01000051">
    <property type="protein sequence ID" value="GJQ14146.1"/>
    <property type="molecule type" value="Genomic_DNA"/>
</dbReference>
<evidence type="ECO:0000256" key="3">
    <source>
        <dbReference type="ARBA" id="ARBA00022679"/>
    </source>
</evidence>
<reference evidence="7" key="1">
    <citation type="journal article" date="2022" name="Proc. Natl. Acad. Sci. U.S.A.">
        <title>Life cycle and functional genomics of the unicellular red alga Galdieria for elucidating algal and plant evolution and industrial use.</title>
        <authorList>
            <person name="Hirooka S."/>
            <person name="Itabashi T."/>
            <person name="Ichinose T.M."/>
            <person name="Onuma R."/>
            <person name="Fujiwara T."/>
            <person name="Yamashita S."/>
            <person name="Jong L.W."/>
            <person name="Tomita R."/>
            <person name="Iwane A.H."/>
            <person name="Miyagishima S.Y."/>
        </authorList>
    </citation>
    <scope>NUCLEOTIDE SEQUENCE</scope>
    <source>
        <strain evidence="7">NBRC 102759</strain>
    </source>
</reference>
<feature type="transmembrane region" description="Helical" evidence="6">
    <location>
        <begin position="246"/>
        <end position="270"/>
    </location>
</feature>
<keyword evidence="6" id="KW-0812">Transmembrane</keyword>
<accession>A0A9C7Q285</accession>
<dbReference type="PIRSF" id="PIRSF015665">
    <property type="entry name" value="CHOPT"/>
    <property type="match status" value="1"/>
</dbReference>
<dbReference type="PROSITE" id="PS00379">
    <property type="entry name" value="CDP_ALCOHOL_P_TRANSF"/>
    <property type="match status" value="1"/>
</dbReference>
<proteinExistence type="inferred from homology"/>
<feature type="transmembrane region" description="Helical" evidence="6">
    <location>
        <begin position="310"/>
        <end position="330"/>
    </location>
</feature>
<dbReference type="InterPro" id="IPR014472">
    <property type="entry name" value="CHOPT"/>
</dbReference>
<dbReference type="PANTHER" id="PTHR10414">
    <property type="entry name" value="ETHANOLAMINEPHOSPHOTRANSFERASE"/>
    <property type="match status" value="1"/>
</dbReference>
<dbReference type="GO" id="GO:0008654">
    <property type="term" value="P:phospholipid biosynthetic process"/>
    <property type="evidence" value="ECO:0007669"/>
    <property type="project" value="InterPro"/>
</dbReference>
<evidence type="ECO:0000256" key="1">
    <source>
        <dbReference type="ARBA" id="ARBA00004370"/>
    </source>
</evidence>
<dbReference type="Pfam" id="PF01066">
    <property type="entry name" value="CDP-OH_P_transf"/>
    <property type="match status" value="1"/>
</dbReference>